<dbReference type="Proteomes" id="UP000321058">
    <property type="component" value="Unassembled WGS sequence"/>
</dbReference>
<name>A0A512N7E4_9HYPH</name>
<feature type="compositionally biased region" description="Pro residues" evidence="1">
    <location>
        <begin position="159"/>
        <end position="174"/>
    </location>
</feature>
<protein>
    <submittedName>
        <fullName evidence="2">Uncharacterized protein</fullName>
    </submittedName>
</protein>
<reference evidence="2 3" key="1">
    <citation type="submission" date="2019-07" db="EMBL/GenBank/DDBJ databases">
        <title>Whole genome shotgun sequence of Reyranella soli NBRC 108950.</title>
        <authorList>
            <person name="Hosoyama A."/>
            <person name="Uohara A."/>
            <person name="Ohji S."/>
            <person name="Ichikawa N."/>
        </authorList>
    </citation>
    <scope>NUCLEOTIDE SEQUENCE [LARGE SCALE GENOMIC DNA]</scope>
    <source>
        <strain evidence="2 3">NBRC 108950</strain>
    </source>
</reference>
<organism evidence="2 3">
    <name type="scientific">Reyranella soli</name>
    <dbReference type="NCBI Taxonomy" id="1230389"/>
    <lineage>
        <taxon>Bacteria</taxon>
        <taxon>Pseudomonadati</taxon>
        <taxon>Pseudomonadota</taxon>
        <taxon>Alphaproteobacteria</taxon>
        <taxon>Hyphomicrobiales</taxon>
        <taxon>Reyranellaceae</taxon>
        <taxon>Reyranella</taxon>
    </lineage>
</organism>
<keyword evidence="3" id="KW-1185">Reference proteome</keyword>
<feature type="compositionally biased region" description="Basic and acidic residues" evidence="1">
    <location>
        <begin position="119"/>
        <end position="158"/>
    </location>
</feature>
<gene>
    <name evidence="2" type="ORF">RSO01_20650</name>
</gene>
<feature type="region of interest" description="Disordered" evidence="1">
    <location>
        <begin position="94"/>
        <end position="194"/>
    </location>
</feature>
<dbReference type="OrthoDB" id="7375641at2"/>
<sequence length="318" mass="33613">MTMTVTGMRSNKLVNMDIEQLRGWATFMDRAMVASLVATILAVAALGITTWLSFRFSNAVRAQEYAAIHRYKVEMGKHAADLEQEISRARERTMALEQAASDADARAARAARESAAASEKARSAEVDAEEVRKRVAELGKQVREAAARPPEPKPEPKPEPAPAPVVAAEPPPPVTKEEVTPESTAASPAAPPSPIVASLKKYAGTKAAVYVLDEASDAPAIGATISGYLSDAGWAPLTWTWSGVGGIVGVVVLIKDGSDPATDEAASAVLEALRSAGFNAAKGNWPADWRRFRGTLNGPQTPGPTEAPIRIVIGSRAR</sequence>
<dbReference type="EMBL" id="BKAJ01000032">
    <property type="protein sequence ID" value="GEP54899.1"/>
    <property type="molecule type" value="Genomic_DNA"/>
</dbReference>
<dbReference type="AlphaFoldDB" id="A0A512N7E4"/>
<feature type="compositionally biased region" description="Basic and acidic residues" evidence="1">
    <location>
        <begin position="103"/>
        <end position="112"/>
    </location>
</feature>
<evidence type="ECO:0000256" key="1">
    <source>
        <dbReference type="SAM" id="MobiDB-lite"/>
    </source>
</evidence>
<comment type="caution">
    <text evidence="2">The sequence shown here is derived from an EMBL/GenBank/DDBJ whole genome shotgun (WGS) entry which is preliminary data.</text>
</comment>
<evidence type="ECO:0000313" key="3">
    <source>
        <dbReference type="Proteomes" id="UP000321058"/>
    </source>
</evidence>
<accession>A0A512N7E4</accession>
<evidence type="ECO:0000313" key="2">
    <source>
        <dbReference type="EMBL" id="GEP54899.1"/>
    </source>
</evidence>
<proteinExistence type="predicted"/>